<evidence type="ECO:0000313" key="4">
    <source>
        <dbReference type="Proteomes" id="UP000325577"/>
    </source>
</evidence>
<accession>A0A5J5A6D1</accession>
<dbReference type="Proteomes" id="UP000325577">
    <property type="component" value="Linkage Group LG3"/>
</dbReference>
<dbReference type="OrthoDB" id="614844at2759"/>
<reference evidence="3 4" key="1">
    <citation type="submission" date="2019-09" db="EMBL/GenBank/DDBJ databases">
        <title>A chromosome-level genome assembly of the Chinese tupelo Nyssa sinensis.</title>
        <authorList>
            <person name="Yang X."/>
            <person name="Kang M."/>
            <person name="Yang Y."/>
            <person name="Xiong H."/>
            <person name="Wang M."/>
            <person name="Zhang Z."/>
            <person name="Wang Z."/>
            <person name="Wu H."/>
            <person name="Ma T."/>
            <person name="Liu J."/>
            <person name="Xi Z."/>
        </authorList>
    </citation>
    <scope>NUCLEOTIDE SEQUENCE [LARGE SCALE GENOMIC DNA]</scope>
    <source>
        <strain evidence="3">J267</strain>
        <tissue evidence="3">Leaf</tissue>
    </source>
</reference>
<gene>
    <name evidence="3" type="ORF">F0562_008132</name>
</gene>
<evidence type="ECO:0000259" key="2">
    <source>
        <dbReference type="Pfam" id="PF08600"/>
    </source>
</evidence>
<dbReference type="PANTHER" id="PTHR15835">
    <property type="entry name" value="NUCLEAR-INTERACTING PARTNER OF ALK"/>
    <property type="match status" value="1"/>
</dbReference>
<proteinExistence type="predicted"/>
<dbReference type="PANTHER" id="PTHR15835:SF16">
    <property type="entry name" value="F20D23.9 PROTEIN"/>
    <property type="match status" value="1"/>
</dbReference>
<protein>
    <recommendedName>
        <fullName evidence="2">NuBaID C-terminal domain-containing protein</fullName>
    </recommendedName>
</protein>
<dbReference type="AlphaFoldDB" id="A0A5J5A6D1"/>
<dbReference type="InterPro" id="IPR013909">
    <property type="entry name" value="NuBaID_C"/>
</dbReference>
<feature type="domain" description="NuBaID C-terminal" evidence="2">
    <location>
        <begin position="486"/>
        <end position="540"/>
    </location>
</feature>
<feature type="region of interest" description="Disordered" evidence="1">
    <location>
        <begin position="16"/>
        <end position="42"/>
    </location>
</feature>
<sequence>MALTRGVSAASGISGWVATDGVEKEETEDHDEAATTGEGKSLSNVGVDLNLTMAGGLSSTQLHMTAMSEQYQYGNMGRDLIIGQPASSEVGDRATSYESRGPSSRKRNLDEGGSTVDRPYLIMQQADSIEGTVIDRDGDEVDDGKQYSAGPSKRARETDFFGTYRSSYRRDSSGAGPSHSLDFEIETDGHKVYPLAQGNEQVVGVPSTRDSTRASSVIAMDTVGHSAENDSMESVENYPGDVDDVHFPSMTMFKNPDVNDTSELNYSNQAQQSTCPAGVRIAGELGVSSTNDGEEVFNTDTATAHGRDGPSFGISGGSVGMGASHEAEIHGTDVSVHRADSVVGDVEPIAEVTENQGQTGEFAPDPGLMGDFVPEELDREDPHGDSQDLMYRPVERTDSGSKIVGSAKAESAESGEKNSNVHILPHENSAHPSLSCNAVVCSGFEASKEEVTQLGKPSSADDCVYPETGYMVAMGIGPPNGESNYEEAVEFDPIKHHNYFCPWVNGNVAAAGCSNSSGSSSSAGAIALCGWQLTLDALDAFQSLGPVPIQTVESESAASLYKDDHLTPEYYQL</sequence>
<name>A0A5J5A6D1_9ASTE</name>
<evidence type="ECO:0000313" key="3">
    <source>
        <dbReference type="EMBL" id="KAA8526665.1"/>
    </source>
</evidence>
<dbReference type="EMBL" id="CM018046">
    <property type="protein sequence ID" value="KAA8526665.1"/>
    <property type="molecule type" value="Genomic_DNA"/>
</dbReference>
<keyword evidence="4" id="KW-1185">Reference proteome</keyword>
<dbReference type="GO" id="GO:0005634">
    <property type="term" value="C:nucleus"/>
    <property type="evidence" value="ECO:0007669"/>
    <property type="project" value="TreeGrafter"/>
</dbReference>
<dbReference type="GO" id="GO:0008270">
    <property type="term" value="F:zinc ion binding"/>
    <property type="evidence" value="ECO:0007669"/>
    <property type="project" value="InterPro"/>
</dbReference>
<dbReference type="Pfam" id="PF08600">
    <property type="entry name" value="NuBaID_C"/>
    <property type="match status" value="1"/>
</dbReference>
<organism evidence="3 4">
    <name type="scientific">Nyssa sinensis</name>
    <dbReference type="NCBI Taxonomy" id="561372"/>
    <lineage>
        <taxon>Eukaryota</taxon>
        <taxon>Viridiplantae</taxon>
        <taxon>Streptophyta</taxon>
        <taxon>Embryophyta</taxon>
        <taxon>Tracheophyta</taxon>
        <taxon>Spermatophyta</taxon>
        <taxon>Magnoliopsida</taxon>
        <taxon>eudicotyledons</taxon>
        <taxon>Gunneridae</taxon>
        <taxon>Pentapetalae</taxon>
        <taxon>asterids</taxon>
        <taxon>Cornales</taxon>
        <taxon>Nyssaceae</taxon>
        <taxon>Nyssa</taxon>
    </lineage>
</organism>
<feature type="region of interest" description="Disordered" evidence="1">
    <location>
        <begin position="135"/>
        <end position="158"/>
    </location>
</feature>
<feature type="region of interest" description="Disordered" evidence="1">
    <location>
        <begin position="85"/>
        <end position="117"/>
    </location>
</feature>
<evidence type="ECO:0000256" key="1">
    <source>
        <dbReference type="SAM" id="MobiDB-lite"/>
    </source>
</evidence>